<dbReference type="RefSeq" id="XP_033579151.1">
    <property type="nucleotide sequence ID" value="XM_033727216.1"/>
</dbReference>
<dbReference type="Pfam" id="PF20219">
    <property type="entry name" value="DUF6579"/>
    <property type="match status" value="1"/>
</dbReference>
<dbReference type="EMBL" id="MU003697">
    <property type="protein sequence ID" value="KAF2812187.1"/>
    <property type="molecule type" value="Genomic_DNA"/>
</dbReference>
<reference evidence="1 3" key="1">
    <citation type="journal article" date="2020" name="Stud. Mycol.">
        <title>101 Dothideomycetes genomes: a test case for predicting lifestyles and emergence of pathogens.</title>
        <authorList>
            <person name="Haridas S."/>
            <person name="Albert R."/>
            <person name="Binder M."/>
            <person name="Bloem J."/>
            <person name="Labutti K."/>
            <person name="Salamov A."/>
            <person name="Andreopoulos B."/>
            <person name="Baker S."/>
            <person name="Barry K."/>
            <person name="Bills G."/>
            <person name="Bluhm B."/>
            <person name="Cannon C."/>
            <person name="Castanera R."/>
            <person name="Culley D."/>
            <person name="Daum C."/>
            <person name="Ezra D."/>
            <person name="Gonzalez J."/>
            <person name="Henrissat B."/>
            <person name="Kuo A."/>
            <person name="Liang C."/>
            <person name="Lipzen A."/>
            <person name="Lutzoni F."/>
            <person name="Magnuson J."/>
            <person name="Mondo S."/>
            <person name="Nolan M."/>
            <person name="Ohm R."/>
            <person name="Pangilinan J."/>
            <person name="Park H.-J."/>
            <person name="Ramirez L."/>
            <person name="Alfaro M."/>
            <person name="Sun H."/>
            <person name="Tritt A."/>
            <person name="Yoshinaga Y."/>
            <person name="Zwiers L.-H."/>
            <person name="Turgeon B."/>
            <person name="Goodwin S."/>
            <person name="Spatafora J."/>
            <person name="Crous P."/>
            <person name="Grigoriev I."/>
        </authorList>
    </citation>
    <scope>NUCLEOTIDE SEQUENCE</scope>
    <source>
        <strain evidence="1 3">CBS 304.34</strain>
    </source>
</reference>
<dbReference type="OrthoDB" id="3935446at2759"/>
<protein>
    <submittedName>
        <fullName evidence="1 3">Uncharacterized protein</fullName>
    </submittedName>
</protein>
<keyword evidence="2" id="KW-1185">Reference proteome</keyword>
<reference evidence="3" key="2">
    <citation type="submission" date="2020-04" db="EMBL/GenBank/DDBJ databases">
        <authorList>
            <consortium name="NCBI Genome Project"/>
        </authorList>
    </citation>
    <scope>NUCLEOTIDE SEQUENCE</scope>
    <source>
        <strain evidence="3">CBS 304.34</strain>
    </source>
</reference>
<reference evidence="3" key="3">
    <citation type="submission" date="2025-04" db="UniProtKB">
        <authorList>
            <consortium name="RefSeq"/>
        </authorList>
    </citation>
    <scope>IDENTIFICATION</scope>
    <source>
        <strain evidence="3">CBS 304.34</strain>
    </source>
</reference>
<evidence type="ECO:0000313" key="1">
    <source>
        <dbReference type="EMBL" id="KAF2812187.1"/>
    </source>
</evidence>
<evidence type="ECO:0000313" key="3">
    <source>
        <dbReference type="RefSeq" id="XP_033579151.1"/>
    </source>
</evidence>
<gene>
    <name evidence="1 3" type="ORF">BDZ99DRAFT_558025</name>
</gene>
<dbReference type="AlphaFoldDB" id="A0A6A6YWB5"/>
<proteinExistence type="predicted"/>
<sequence>MAENMSRTAKNTSAVADSAKRIAKNSDAVTKRINGVQIISNSLVDRVDYHMKFTQAAIVGLAIEVHQGLEALKKIGAKLDGIYEEMMNSNGIKVQGSGGPDGFARHVYDFVEEATEQPSDKHRFFVYHPDTDWYPAFRRLFRRNPLPTTFCAKSDDLDKLCVLILEARKNLIKESDDGKHVVFHLLVPA</sequence>
<name>A0A6A6YWB5_9PEZI</name>
<dbReference type="Proteomes" id="UP000504636">
    <property type="component" value="Unplaced"/>
</dbReference>
<dbReference type="GeneID" id="54468109"/>
<organism evidence="1">
    <name type="scientific">Mytilinidion resinicola</name>
    <dbReference type="NCBI Taxonomy" id="574789"/>
    <lineage>
        <taxon>Eukaryota</taxon>
        <taxon>Fungi</taxon>
        <taxon>Dikarya</taxon>
        <taxon>Ascomycota</taxon>
        <taxon>Pezizomycotina</taxon>
        <taxon>Dothideomycetes</taxon>
        <taxon>Pleosporomycetidae</taxon>
        <taxon>Mytilinidiales</taxon>
        <taxon>Mytilinidiaceae</taxon>
        <taxon>Mytilinidion</taxon>
    </lineage>
</organism>
<accession>A0A6A6YWB5</accession>
<dbReference type="InterPro" id="IPR046486">
    <property type="entry name" value="DUF6579"/>
</dbReference>
<evidence type="ECO:0000313" key="2">
    <source>
        <dbReference type="Proteomes" id="UP000504636"/>
    </source>
</evidence>